<organism evidence="1 2">
    <name type="scientific">Eragrostis curvula</name>
    <name type="common">weeping love grass</name>
    <dbReference type="NCBI Taxonomy" id="38414"/>
    <lineage>
        <taxon>Eukaryota</taxon>
        <taxon>Viridiplantae</taxon>
        <taxon>Streptophyta</taxon>
        <taxon>Embryophyta</taxon>
        <taxon>Tracheophyta</taxon>
        <taxon>Spermatophyta</taxon>
        <taxon>Magnoliopsida</taxon>
        <taxon>Liliopsida</taxon>
        <taxon>Poales</taxon>
        <taxon>Poaceae</taxon>
        <taxon>PACMAD clade</taxon>
        <taxon>Chloridoideae</taxon>
        <taxon>Eragrostideae</taxon>
        <taxon>Eragrostidinae</taxon>
        <taxon>Eragrostis</taxon>
    </lineage>
</organism>
<proteinExistence type="predicted"/>
<keyword evidence="2" id="KW-1185">Reference proteome</keyword>
<name>A0A5J9W1G3_9POAL</name>
<dbReference type="EMBL" id="RWGY01000007">
    <property type="protein sequence ID" value="TVU41735.1"/>
    <property type="molecule type" value="Genomic_DNA"/>
</dbReference>
<dbReference type="AlphaFoldDB" id="A0A5J9W1G3"/>
<protein>
    <submittedName>
        <fullName evidence="1">Uncharacterized protein</fullName>
    </submittedName>
</protein>
<accession>A0A5J9W1G3</accession>
<gene>
    <name evidence="1" type="ORF">EJB05_15280</name>
</gene>
<dbReference type="Gramene" id="TVU41735">
    <property type="protein sequence ID" value="TVU41735"/>
    <property type="gene ID" value="EJB05_15280"/>
</dbReference>
<evidence type="ECO:0000313" key="2">
    <source>
        <dbReference type="Proteomes" id="UP000324897"/>
    </source>
</evidence>
<sequence length="164" mass="18544">MKWQMVKIKIPKRREMEELARRIDANVRAAAALMVKRYQIVRAARELVRKEEELLVNPLAVADARARLRALVTAAADLPAKLAATLSDQRKRRASRSLKLKRVTAKQVRARLRLRAQRRAMLKKAEELVAEIGADLGVLVDATADFTARPGIAADLMRDWLDDN</sequence>
<reference evidence="1 2" key="1">
    <citation type="journal article" date="2019" name="Sci. Rep.">
        <title>A high-quality genome of Eragrostis curvula grass provides insights into Poaceae evolution and supports new strategies to enhance forage quality.</title>
        <authorList>
            <person name="Carballo J."/>
            <person name="Santos B.A.C.M."/>
            <person name="Zappacosta D."/>
            <person name="Garbus I."/>
            <person name="Selva J.P."/>
            <person name="Gallo C.A."/>
            <person name="Diaz A."/>
            <person name="Albertini E."/>
            <person name="Caccamo M."/>
            <person name="Echenique V."/>
        </authorList>
    </citation>
    <scope>NUCLEOTIDE SEQUENCE [LARGE SCALE GENOMIC DNA]</scope>
    <source>
        <strain evidence="2">cv. Victoria</strain>
        <tissue evidence="1">Leaf</tissue>
    </source>
</reference>
<comment type="caution">
    <text evidence="1">The sequence shown here is derived from an EMBL/GenBank/DDBJ whole genome shotgun (WGS) entry which is preliminary data.</text>
</comment>
<dbReference type="Proteomes" id="UP000324897">
    <property type="component" value="Chromosome 4"/>
</dbReference>
<evidence type="ECO:0000313" key="1">
    <source>
        <dbReference type="EMBL" id="TVU41735.1"/>
    </source>
</evidence>